<organism evidence="5 6">
    <name type="scientific">Melioribacter roseus (strain DSM 23840 / JCM 17771 / VKM B-2668 / P3M-2)</name>
    <dbReference type="NCBI Taxonomy" id="1191523"/>
    <lineage>
        <taxon>Bacteria</taxon>
        <taxon>Pseudomonadati</taxon>
        <taxon>Ignavibacteriota</taxon>
        <taxon>Ignavibacteria</taxon>
        <taxon>Ignavibacteriales</taxon>
        <taxon>Melioribacteraceae</taxon>
        <taxon>Melioribacter</taxon>
    </lineage>
</organism>
<reference evidence="5 6" key="1">
    <citation type="journal article" date="2013" name="PLoS ONE">
        <title>Genomic analysis of Melioribacter roseus, facultatively anaerobic organotrophic bacterium representing a novel deep lineage within Bacteriodetes/Chlorobi group.</title>
        <authorList>
            <person name="Kadnikov V.V."/>
            <person name="Mardanov A.V."/>
            <person name="Podosokorskaya O.A."/>
            <person name="Gavrilov S.N."/>
            <person name="Kublanov I.V."/>
            <person name="Beletsky A.V."/>
            <person name="Bonch-Osmolovskaya E.A."/>
            <person name="Ravin N.V."/>
        </authorList>
    </citation>
    <scope>NUCLEOTIDE SEQUENCE [LARGE SCALE GENOMIC DNA]</scope>
    <source>
        <strain evidence="6">JCM 17771 / P3M-2</strain>
    </source>
</reference>
<evidence type="ECO:0000256" key="2">
    <source>
        <dbReference type="ARBA" id="ARBA00009852"/>
    </source>
</evidence>
<dbReference type="PATRIC" id="fig|1191523.3.peg.977"/>
<keyword evidence="4" id="KW-0472">Membrane</keyword>
<evidence type="ECO:0000313" key="5">
    <source>
        <dbReference type="EMBL" id="AFN74165.1"/>
    </source>
</evidence>
<dbReference type="Proteomes" id="UP000009011">
    <property type="component" value="Chromosome"/>
</dbReference>
<accession>I6Z4T8</accession>
<comment type="subcellular location">
    <subcellularLocation>
        <location evidence="1">Cell membrane</location>
    </subcellularLocation>
</comment>
<evidence type="ECO:0000256" key="3">
    <source>
        <dbReference type="ARBA" id="ARBA00022475"/>
    </source>
</evidence>
<keyword evidence="3" id="KW-1003">Cell membrane</keyword>
<dbReference type="OrthoDB" id="1432223at2"/>
<dbReference type="AlphaFoldDB" id="I6Z4T8"/>
<dbReference type="KEGG" id="mro:MROS_0924"/>
<sequence length="226" mass="25707">MTACQSETEYYKIDWSVKLALPEPSGLAYDKLRDELWSVSDENHGIYQVSTNGEILKRVEIPDGDLEGIAFVDDSTLAVLSEESREVVFVSINGKVIDRKPVFDNGVFNNGPEGIAYDADNKTYWVANEKNPALIVKYDSLFNEIERKEIDFVRDVSGLFYDNVDNSLWMTSDEDNKILKLDTELNILKAYDTNIKQMEGIAIDHKNKAIYIVSDSEEKLYGLKLK</sequence>
<dbReference type="EMBL" id="CP003557">
    <property type="protein sequence ID" value="AFN74165.1"/>
    <property type="molecule type" value="Genomic_DNA"/>
</dbReference>
<dbReference type="GO" id="GO:0005886">
    <property type="term" value="C:plasma membrane"/>
    <property type="evidence" value="ECO:0007669"/>
    <property type="project" value="UniProtKB-SubCell"/>
</dbReference>
<dbReference type="eggNOG" id="COG3204">
    <property type="taxonomic scope" value="Bacteria"/>
</dbReference>
<dbReference type="InterPro" id="IPR011042">
    <property type="entry name" value="6-blade_b-propeller_TolB-like"/>
</dbReference>
<dbReference type="Gene3D" id="2.120.10.30">
    <property type="entry name" value="TolB, C-terminal domain"/>
    <property type="match status" value="1"/>
</dbReference>
<protein>
    <submittedName>
        <fullName evidence="5">SdiA-regulated superfamily protein</fullName>
    </submittedName>
</protein>
<evidence type="ECO:0000256" key="1">
    <source>
        <dbReference type="ARBA" id="ARBA00004236"/>
    </source>
</evidence>
<dbReference type="InterPro" id="IPR009722">
    <property type="entry name" value="YjiK/CarP"/>
</dbReference>
<evidence type="ECO:0000256" key="4">
    <source>
        <dbReference type="ARBA" id="ARBA00023136"/>
    </source>
</evidence>
<keyword evidence="6" id="KW-1185">Reference proteome</keyword>
<proteinExistence type="inferred from homology"/>
<evidence type="ECO:0000313" key="6">
    <source>
        <dbReference type="Proteomes" id="UP000009011"/>
    </source>
</evidence>
<gene>
    <name evidence="5" type="ordered locus">MROS_0924</name>
</gene>
<comment type="similarity">
    <text evidence="2">Belongs to the YjiK family.</text>
</comment>
<dbReference type="Pfam" id="PF06977">
    <property type="entry name" value="SdiA-regulated"/>
    <property type="match status" value="1"/>
</dbReference>
<dbReference type="STRING" id="1191523.MROS_0924"/>
<name>I6Z4T8_MELRP</name>
<dbReference type="SUPFAM" id="SSF50956">
    <property type="entry name" value="Thermostable phytase (3-phytase)"/>
    <property type="match status" value="1"/>
</dbReference>
<dbReference type="HOGENOM" id="CLU_1223538_0_0_10"/>
<dbReference type="RefSeq" id="WP_014855601.1">
    <property type="nucleotide sequence ID" value="NC_018178.1"/>
</dbReference>